<organism evidence="2 3">
    <name type="scientific">Emericellopsis cladophorae</name>
    <dbReference type="NCBI Taxonomy" id="2686198"/>
    <lineage>
        <taxon>Eukaryota</taxon>
        <taxon>Fungi</taxon>
        <taxon>Dikarya</taxon>
        <taxon>Ascomycota</taxon>
        <taxon>Pezizomycotina</taxon>
        <taxon>Sordariomycetes</taxon>
        <taxon>Hypocreomycetidae</taxon>
        <taxon>Hypocreales</taxon>
        <taxon>Bionectriaceae</taxon>
        <taxon>Emericellopsis</taxon>
    </lineage>
</organism>
<accession>A0A9P9XV62</accession>
<keyword evidence="3" id="KW-1185">Reference proteome</keyword>
<dbReference type="Proteomes" id="UP001055219">
    <property type="component" value="Unassembled WGS sequence"/>
</dbReference>
<dbReference type="RefSeq" id="XP_051359059.1">
    <property type="nucleotide sequence ID" value="XM_051509997.1"/>
</dbReference>
<feature type="region of interest" description="Disordered" evidence="1">
    <location>
        <begin position="56"/>
        <end position="80"/>
    </location>
</feature>
<evidence type="ECO:0000313" key="2">
    <source>
        <dbReference type="EMBL" id="KAI6778203.1"/>
    </source>
</evidence>
<gene>
    <name evidence="2" type="ORF">J7T54_000012</name>
</gene>
<reference evidence="2" key="2">
    <citation type="submission" date="2022-07" db="EMBL/GenBank/DDBJ databases">
        <authorList>
            <person name="Goncalves M.F.M."/>
            <person name="Hilario S."/>
            <person name="Van De Peer Y."/>
            <person name="Esteves A.C."/>
            <person name="Alves A."/>
        </authorList>
    </citation>
    <scope>NUCLEOTIDE SEQUENCE</scope>
    <source>
        <strain evidence="2">MUM 19.33</strain>
    </source>
</reference>
<name>A0A9P9XV62_9HYPO</name>
<evidence type="ECO:0000256" key="1">
    <source>
        <dbReference type="SAM" id="MobiDB-lite"/>
    </source>
</evidence>
<dbReference type="AlphaFoldDB" id="A0A9P9XV62"/>
<evidence type="ECO:0000313" key="3">
    <source>
        <dbReference type="Proteomes" id="UP001055219"/>
    </source>
</evidence>
<proteinExistence type="predicted"/>
<sequence length="80" mass="8858">MLLYSPALARTTSMPFLGDYQPKHGLAQLISRVQGEENDSAVMTSRQFEKALSRSDGWSSYYGDRDKTLHKGSSKGTAET</sequence>
<dbReference type="EMBL" id="JAGIXG020000078">
    <property type="protein sequence ID" value="KAI6778203.1"/>
    <property type="molecule type" value="Genomic_DNA"/>
</dbReference>
<comment type="caution">
    <text evidence="2">The sequence shown here is derived from an EMBL/GenBank/DDBJ whole genome shotgun (WGS) entry which is preliminary data.</text>
</comment>
<dbReference type="GeneID" id="75826534"/>
<reference evidence="2" key="1">
    <citation type="journal article" date="2021" name="J Fungi (Basel)">
        <title>Genomic and Metabolomic Analyses of the Marine Fungus Emericellopsis cladophorae: Insights into Saltwater Adaptability Mechanisms and Its Biosynthetic Potential.</title>
        <authorList>
            <person name="Goncalves M.F.M."/>
            <person name="Hilario S."/>
            <person name="Van de Peer Y."/>
            <person name="Esteves A.C."/>
            <person name="Alves A."/>
        </authorList>
    </citation>
    <scope>NUCLEOTIDE SEQUENCE</scope>
    <source>
        <strain evidence="2">MUM 19.33</strain>
    </source>
</reference>
<protein>
    <submittedName>
        <fullName evidence="2">Uncharacterized protein</fullName>
    </submittedName>
</protein>